<comment type="similarity">
    <text evidence="3">Belongs to the HNH nuclease family.</text>
</comment>
<dbReference type="GO" id="GO:0016787">
    <property type="term" value="F:hydrolase activity"/>
    <property type="evidence" value="ECO:0007669"/>
    <property type="project" value="UniProtKB-KW"/>
</dbReference>
<protein>
    <recommendedName>
        <fullName evidence="4">Putative HNH nuclease YajD</fullName>
    </recommendedName>
</protein>
<keyword evidence="2" id="KW-0378">Hydrolase</keyword>
<dbReference type="GO" id="GO:0008270">
    <property type="term" value="F:zinc ion binding"/>
    <property type="evidence" value="ECO:0007669"/>
    <property type="project" value="InterPro"/>
</dbReference>
<feature type="region of interest" description="Disordered" evidence="5">
    <location>
        <begin position="101"/>
        <end position="132"/>
    </location>
</feature>
<name>A0AAD1HWY9_9MYCO</name>
<evidence type="ECO:0000256" key="4">
    <source>
        <dbReference type="ARBA" id="ARBA00040194"/>
    </source>
</evidence>
<dbReference type="CDD" id="cd00085">
    <property type="entry name" value="HNHc"/>
    <property type="match status" value="1"/>
</dbReference>
<evidence type="ECO:0000256" key="3">
    <source>
        <dbReference type="ARBA" id="ARBA00038412"/>
    </source>
</evidence>
<dbReference type="InterPro" id="IPR002711">
    <property type="entry name" value="HNH"/>
</dbReference>
<accession>A0AAD1HWY9</accession>
<evidence type="ECO:0000256" key="1">
    <source>
        <dbReference type="ARBA" id="ARBA00022722"/>
    </source>
</evidence>
<evidence type="ECO:0000259" key="6">
    <source>
        <dbReference type="Pfam" id="PF01844"/>
    </source>
</evidence>
<feature type="domain" description="HNH" evidence="6">
    <location>
        <begin position="62"/>
        <end position="97"/>
    </location>
</feature>
<dbReference type="PANTHER" id="PTHR41286:SF1">
    <property type="entry name" value="HNH NUCLEASE YAJD-RELATED"/>
    <property type="match status" value="1"/>
</dbReference>
<dbReference type="Gene3D" id="1.10.30.50">
    <property type="match status" value="1"/>
</dbReference>
<organism evidence="7 8">
    <name type="scientific">Mycolicibacter terrae</name>
    <dbReference type="NCBI Taxonomy" id="1788"/>
    <lineage>
        <taxon>Bacteria</taxon>
        <taxon>Bacillati</taxon>
        <taxon>Actinomycetota</taxon>
        <taxon>Actinomycetes</taxon>
        <taxon>Mycobacteriales</taxon>
        <taxon>Mycobacteriaceae</taxon>
        <taxon>Mycolicibacter</taxon>
    </lineage>
</organism>
<keyword evidence="1" id="KW-0540">Nuclease</keyword>
<dbReference type="AlphaFoldDB" id="A0AAD1HWY9"/>
<keyword evidence="8" id="KW-1185">Reference proteome</keyword>
<dbReference type="GO" id="GO:0005829">
    <property type="term" value="C:cytosol"/>
    <property type="evidence" value="ECO:0007669"/>
    <property type="project" value="TreeGrafter"/>
</dbReference>
<dbReference type="Pfam" id="PF01844">
    <property type="entry name" value="HNH"/>
    <property type="match status" value="1"/>
</dbReference>
<dbReference type="InterPro" id="IPR003615">
    <property type="entry name" value="HNH_nuc"/>
</dbReference>
<evidence type="ECO:0000256" key="5">
    <source>
        <dbReference type="SAM" id="MobiDB-lite"/>
    </source>
</evidence>
<sequence length="132" mass="14900">MSGSRSASGWPPPGPERNPSSSRWTRRSESAKVTNTWEWKQLRKQVLDEADETCQVRAKGCQGRATQVDHILSVDERPDLAYEPSNCRAICKRCHASITGKQGRAKQLGTNRKRPPRLHPSQCDPDTGEQYR</sequence>
<dbReference type="GO" id="GO:0003676">
    <property type="term" value="F:nucleic acid binding"/>
    <property type="evidence" value="ECO:0007669"/>
    <property type="project" value="InterPro"/>
</dbReference>
<evidence type="ECO:0000256" key="2">
    <source>
        <dbReference type="ARBA" id="ARBA00022801"/>
    </source>
</evidence>
<dbReference type="EMBL" id="AP022564">
    <property type="protein sequence ID" value="BBX23042.1"/>
    <property type="molecule type" value="Genomic_DNA"/>
</dbReference>
<feature type="region of interest" description="Disordered" evidence="5">
    <location>
        <begin position="1"/>
        <end position="34"/>
    </location>
</feature>
<dbReference type="GO" id="GO:0004519">
    <property type="term" value="F:endonuclease activity"/>
    <property type="evidence" value="ECO:0007669"/>
    <property type="project" value="InterPro"/>
</dbReference>
<proteinExistence type="inferred from homology"/>
<dbReference type="Proteomes" id="UP000467636">
    <property type="component" value="Chromosome"/>
</dbReference>
<gene>
    <name evidence="7" type="ORF">MTER_24530</name>
</gene>
<reference evidence="7 8" key="1">
    <citation type="journal article" date="2019" name="Emerg. Microbes Infect.">
        <title>Comprehensive subspecies identification of 175 nontuberculous mycobacteria species based on 7547 genomic profiles.</title>
        <authorList>
            <person name="Matsumoto Y."/>
            <person name="Kinjo T."/>
            <person name="Motooka D."/>
            <person name="Nabeya D."/>
            <person name="Jung N."/>
            <person name="Uechi K."/>
            <person name="Horii T."/>
            <person name="Iida T."/>
            <person name="Fujita J."/>
            <person name="Nakamura S."/>
        </authorList>
    </citation>
    <scope>NUCLEOTIDE SEQUENCE [LARGE SCALE GENOMIC DNA]</scope>
    <source>
        <strain evidence="7 8">JCM 12143</strain>
    </source>
</reference>
<evidence type="ECO:0000313" key="8">
    <source>
        <dbReference type="Proteomes" id="UP000467636"/>
    </source>
</evidence>
<dbReference type="PANTHER" id="PTHR41286">
    <property type="entry name" value="HNH NUCLEASE YAJD-RELATED"/>
    <property type="match status" value="1"/>
</dbReference>
<evidence type="ECO:0000313" key="7">
    <source>
        <dbReference type="EMBL" id="BBX23042.1"/>
    </source>
</evidence>